<organism evidence="3 4">
    <name type="scientific">Amphilophus citrinellus</name>
    <name type="common">Midas cichlid</name>
    <name type="synonym">Cichlasoma citrinellum</name>
    <dbReference type="NCBI Taxonomy" id="61819"/>
    <lineage>
        <taxon>Eukaryota</taxon>
        <taxon>Metazoa</taxon>
        <taxon>Chordata</taxon>
        <taxon>Craniata</taxon>
        <taxon>Vertebrata</taxon>
        <taxon>Euteleostomi</taxon>
        <taxon>Actinopterygii</taxon>
        <taxon>Neopterygii</taxon>
        <taxon>Teleostei</taxon>
        <taxon>Neoteleostei</taxon>
        <taxon>Acanthomorphata</taxon>
        <taxon>Ovalentaria</taxon>
        <taxon>Cichlomorphae</taxon>
        <taxon>Cichliformes</taxon>
        <taxon>Cichlidae</taxon>
        <taxon>New World cichlids</taxon>
        <taxon>Cichlasomatinae</taxon>
        <taxon>Heroini</taxon>
        <taxon>Amphilophus</taxon>
    </lineage>
</organism>
<dbReference type="InterPro" id="IPR002398">
    <property type="entry name" value="Pept_C14"/>
</dbReference>
<feature type="transmembrane region" description="Helical" evidence="1">
    <location>
        <begin position="82"/>
        <end position="99"/>
    </location>
</feature>
<sequence>MADKELHRVRTGFVEKVSETVIKQLLDDLAEDRVLNDGECESILERNTTRADKARCLIDIVKRKGPKASNTMIAHFQRREPLLFDNLGLAVIIHVFLLIS</sequence>
<dbReference type="PANTHER" id="PTHR47901:SF3">
    <property type="entry name" value="CASPASE-1"/>
    <property type="match status" value="1"/>
</dbReference>
<dbReference type="GO" id="GO:0042981">
    <property type="term" value="P:regulation of apoptotic process"/>
    <property type="evidence" value="ECO:0007669"/>
    <property type="project" value="InterPro"/>
</dbReference>
<dbReference type="GO" id="GO:0006508">
    <property type="term" value="P:proteolysis"/>
    <property type="evidence" value="ECO:0007669"/>
    <property type="project" value="InterPro"/>
</dbReference>
<keyword evidence="1" id="KW-0812">Transmembrane</keyword>
<dbReference type="STRING" id="61819.ENSACIP00000019304"/>
<keyword evidence="4" id="KW-1185">Reference proteome</keyword>
<dbReference type="OMA" id="IFISHIC"/>
<dbReference type="FunFam" id="1.10.533.10:FF:000104">
    <property type="entry name" value="Si:dkey-103e21.5"/>
    <property type="match status" value="1"/>
</dbReference>
<name>A0A3Q0S396_AMPCI</name>
<dbReference type="PROSITE" id="PS50209">
    <property type="entry name" value="CARD"/>
    <property type="match status" value="1"/>
</dbReference>
<feature type="domain" description="CARD" evidence="2">
    <location>
        <begin position="1"/>
        <end position="91"/>
    </location>
</feature>
<keyword evidence="1" id="KW-1133">Transmembrane helix</keyword>
<evidence type="ECO:0000256" key="1">
    <source>
        <dbReference type="SAM" id="Phobius"/>
    </source>
</evidence>
<dbReference type="GO" id="GO:0097169">
    <property type="term" value="C:AIM2 inflammasome complex"/>
    <property type="evidence" value="ECO:0007669"/>
    <property type="project" value="TreeGrafter"/>
</dbReference>
<evidence type="ECO:0000313" key="3">
    <source>
        <dbReference type="Ensembl" id="ENSACIP00000019304.1"/>
    </source>
</evidence>
<dbReference type="SMART" id="SM00114">
    <property type="entry name" value="CARD"/>
    <property type="match status" value="1"/>
</dbReference>
<dbReference type="Ensembl" id="ENSACIT00000019821.1">
    <property type="protein sequence ID" value="ENSACIP00000019304.1"/>
    <property type="gene ID" value="ENSACIG00000015037.1"/>
</dbReference>
<dbReference type="PANTHER" id="PTHR47901">
    <property type="entry name" value="CASPASE RECRUITMENT DOMAIN-CONTAINING PROTEIN 18"/>
    <property type="match status" value="1"/>
</dbReference>
<proteinExistence type="predicted"/>
<protein>
    <recommendedName>
        <fullName evidence="2">CARD domain-containing protein</fullName>
    </recommendedName>
</protein>
<dbReference type="Gene3D" id="1.10.533.10">
    <property type="entry name" value="Death Domain, Fas"/>
    <property type="match status" value="1"/>
</dbReference>
<dbReference type="GO" id="GO:0050727">
    <property type="term" value="P:regulation of inflammatory response"/>
    <property type="evidence" value="ECO:0007669"/>
    <property type="project" value="TreeGrafter"/>
</dbReference>
<dbReference type="SUPFAM" id="SSF47986">
    <property type="entry name" value="DEATH domain"/>
    <property type="match status" value="1"/>
</dbReference>
<dbReference type="InterPro" id="IPR011029">
    <property type="entry name" value="DEATH-like_dom_sf"/>
</dbReference>
<keyword evidence="1" id="KW-0472">Membrane</keyword>
<dbReference type="Proteomes" id="UP000261340">
    <property type="component" value="Unplaced"/>
</dbReference>
<evidence type="ECO:0000313" key="4">
    <source>
        <dbReference type="Proteomes" id="UP000261340"/>
    </source>
</evidence>
<reference evidence="3" key="2">
    <citation type="submission" date="2025-09" db="UniProtKB">
        <authorList>
            <consortium name="Ensembl"/>
        </authorList>
    </citation>
    <scope>IDENTIFICATION</scope>
</reference>
<dbReference type="GO" id="GO:0072557">
    <property type="term" value="C:IPAF inflammasome complex"/>
    <property type="evidence" value="ECO:0007669"/>
    <property type="project" value="TreeGrafter"/>
</dbReference>
<dbReference type="InterPro" id="IPR001315">
    <property type="entry name" value="CARD"/>
</dbReference>
<accession>A0A3Q0S396</accession>
<dbReference type="AlphaFoldDB" id="A0A3Q0S396"/>
<evidence type="ECO:0000259" key="2">
    <source>
        <dbReference type="PROSITE" id="PS50209"/>
    </source>
</evidence>
<dbReference type="Pfam" id="PF00619">
    <property type="entry name" value="CARD"/>
    <property type="match status" value="1"/>
</dbReference>
<reference evidence="3" key="1">
    <citation type="submission" date="2025-08" db="UniProtKB">
        <authorList>
            <consortium name="Ensembl"/>
        </authorList>
    </citation>
    <scope>IDENTIFICATION</scope>
</reference>
<dbReference type="GO" id="GO:0004197">
    <property type="term" value="F:cysteine-type endopeptidase activity"/>
    <property type="evidence" value="ECO:0007669"/>
    <property type="project" value="InterPro"/>
</dbReference>
<dbReference type="GO" id="GO:0072559">
    <property type="term" value="C:NLRP3 inflammasome complex"/>
    <property type="evidence" value="ECO:0007669"/>
    <property type="project" value="TreeGrafter"/>
</dbReference>
<dbReference type="GeneTree" id="ENSGT00990000203749"/>